<name>A0A8F5MIZ9_9VIRU</name>
<protein>
    <submittedName>
        <fullName evidence="2">Replication initiator protein</fullName>
    </submittedName>
</protein>
<feature type="domain" description="Replication-associated protein ORF2/G2P" evidence="1">
    <location>
        <begin position="53"/>
        <end position="185"/>
    </location>
</feature>
<dbReference type="InterPro" id="IPR056906">
    <property type="entry name" value="ORF2/G2P_dom"/>
</dbReference>
<proteinExistence type="predicted"/>
<dbReference type="EMBL" id="MZ089780">
    <property type="protein sequence ID" value="QXN75165.1"/>
    <property type="molecule type" value="Genomic_DNA"/>
</dbReference>
<dbReference type="Pfam" id="PF23343">
    <property type="entry name" value="REP_ORF2-G2P"/>
    <property type="match status" value="1"/>
</dbReference>
<organism evidence="2">
    <name type="scientific">Microvirus mar34</name>
    <dbReference type="NCBI Taxonomy" id="2851168"/>
    <lineage>
        <taxon>Viruses</taxon>
        <taxon>Monodnaviria</taxon>
        <taxon>Sangervirae</taxon>
        <taxon>Phixviricota</taxon>
        <taxon>Malgrandaviricetes</taxon>
        <taxon>Petitvirales</taxon>
        <taxon>Microviridae</taxon>
    </lineage>
</organism>
<evidence type="ECO:0000259" key="1">
    <source>
        <dbReference type="Pfam" id="PF23343"/>
    </source>
</evidence>
<reference evidence="2" key="1">
    <citation type="submission" date="2021-04" db="EMBL/GenBank/DDBJ databases">
        <title>Genomes of microviruses identified in yellow-bellied marmot fecal samples.</title>
        <authorList>
            <person name="Varsani A."/>
            <person name="Kraberger S."/>
            <person name="Chatterjee A."/>
            <person name="Richet C."/>
            <person name="Fontenele R.S."/>
            <person name="Schmidlin K."/>
            <person name="Blumstein D.T."/>
        </authorList>
    </citation>
    <scope>NUCLEOTIDE SEQUENCE</scope>
    <source>
        <strain evidence="2">Mar34</strain>
    </source>
</reference>
<sequence>MCLFPIPNSDFNSPAYKKGVKFFDCGACPECLHKRAGTWALRAVYESMAQKENCMITLTYDNFVRDKRGNIIGETPVNPDLKVNIRDIQLFFKRLRKWLSKTYGKSCKYLCSAEYGSRTHRAHYHCILFGVKFPDLVYYKKSKRGNIIYMSHILTELWGHGICTVDSNNVKASIARYCTKYCAKSRSDETFMLTSHSIGLDMLYKHFNGKSYYVDGTEYPVPRIVWQRYISEKYKGTPYAFTYRYVNKTEDTLYNGVYENNCRQRSLYRYLRDQDPCYIKYLAYWQRKGQQIESIQPDVRSRILALDDRKYHNYKVAALRVYDFKQSSGSFLFAPGSSRGKRLFFEQNLPRFNLILNFVDHLPLNSRLITASDTKKLKNFVKIVKRC</sequence>
<evidence type="ECO:0000313" key="2">
    <source>
        <dbReference type="EMBL" id="QXN75165.1"/>
    </source>
</evidence>
<accession>A0A8F5MIZ9</accession>